<dbReference type="SUPFAM" id="SSF52540">
    <property type="entry name" value="P-loop containing nucleoside triphosphate hydrolases"/>
    <property type="match status" value="1"/>
</dbReference>
<sequence length="433" mass="50854">MFLQREEELELLNKDFNLPYASLEFIIAARNTGKTALISEYTKDKEYLYIANHEMISTHFFTSLANIISNYFDNQDCKFNFSNFIEVLEFLSKHKINKKLVIIFDDFQNIQKLDKTALFELLSFWNKCLKTKNIQLIISSSLLFENKELEKIEKTATNIIKLEYLSFSALKTFFPNVNKLDLLYIYSILGTSTTNLKYYNTQKSFSENIYNLFLSSNAYLFDYGIRVLKSEISDIGTYSSILYAISLGNTKIGDIASFLDIKSTYLSRYIQKLQDMMIIKKSIPLGEDTKRSKFGRYEIVDNTLNFWFLYIYPNLAKLKFSKVEDVSKLIEDDFISKTVFRNYKKCIKEYIFENKDTIFGFKPKTIGSWWDNTSTIDLIAYDNISITYVQILWEDKDMAKISYGKLKQNSEKFKSSLEKNFLIITKETFFNVL</sequence>
<evidence type="ECO:0000259" key="2">
    <source>
        <dbReference type="Pfam" id="PF03008"/>
    </source>
</evidence>
<accession>A0ABY5EAH2</accession>
<dbReference type="InterPro" id="IPR004256">
    <property type="entry name" value="DUF234"/>
</dbReference>
<gene>
    <name evidence="3" type="ORF">NJU99_06780</name>
</gene>
<feature type="domain" description="ATPase" evidence="1">
    <location>
        <begin position="2"/>
        <end position="195"/>
    </location>
</feature>
<dbReference type="Pfam" id="PF01637">
    <property type="entry name" value="ATPase_2"/>
    <property type="match status" value="1"/>
</dbReference>
<dbReference type="PANTHER" id="PTHR34704">
    <property type="entry name" value="ATPASE"/>
    <property type="match status" value="1"/>
</dbReference>
<evidence type="ECO:0000313" key="3">
    <source>
        <dbReference type="EMBL" id="UTJ07796.1"/>
    </source>
</evidence>
<proteinExistence type="predicted"/>
<evidence type="ECO:0008006" key="5">
    <source>
        <dbReference type="Google" id="ProtNLM"/>
    </source>
</evidence>
<dbReference type="RefSeq" id="WP_254577970.1">
    <property type="nucleotide sequence ID" value="NZ_CP100595.1"/>
</dbReference>
<reference evidence="3" key="1">
    <citation type="submission" date="2022-07" db="EMBL/GenBank/DDBJ databases">
        <title>Arcobacter roscoffensis sp. nov., a marine bacterium isolated from coastal seawater collected from Roscoff, France.</title>
        <authorList>
            <person name="Pascual J."/>
            <person name="Lepeaux C."/>
            <person name="Methner A."/>
            <person name="Overmann J."/>
        </authorList>
    </citation>
    <scope>NUCLEOTIDE SEQUENCE</scope>
    <source>
        <strain evidence="3">ARW1-2F2</strain>
    </source>
</reference>
<dbReference type="PANTHER" id="PTHR34704:SF1">
    <property type="entry name" value="ATPASE"/>
    <property type="match status" value="1"/>
</dbReference>
<dbReference type="Gene3D" id="3.40.50.300">
    <property type="entry name" value="P-loop containing nucleotide triphosphate hydrolases"/>
    <property type="match status" value="1"/>
</dbReference>
<name>A0ABY5EAH2_9BACT</name>
<keyword evidence="4" id="KW-1185">Reference proteome</keyword>
<evidence type="ECO:0000313" key="4">
    <source>
        <dbReference type="Proteomes" id="UP001060012"/>
    </source>
</evidence>
<dbReference type="Proteomes" id="UP001060012">
    <property type="component" value="Chromosome"/>
</dbReference>
<evidence type="ECO:0000259" key="1">
    <source>
        <dbReference type="Pfam" id="PF01637"/>
    </source>
</evidence>
<dbReference type="EMBL" id="CP100595">
    <property type="protein sequence ID" value="UTJ07796.1"/>
    <property type="molecule type" value="Genomic_DNA"/>
</dbReference>
<organism evidence="3 4">
    <name type="scientific">Arcobacter roscoffensis</name>
    <dbReference type="NCBI Taxonomy" id="2961520"/>
    <lineage>
        <taxon>Bacteria</taxon>
        <taxon>Pseudomonadati</taxon>
        <taxon>Campylobacterota</taxon>
        <taxon>Epsilonproteobacteria</taxon>
        <taxon>Campylobacterales</taxon>
        <taxon>Arcobacteraceae</taxon>
        <taxon>Arcobacter</taxon>
    </lineage>
</organism>
<dbReference type="Pfam" id="PF03008">
    <property type="entry name" value="DUF234"/>
    <property type="match status" value="1"/>
</dbReference>
<protein>
    <recommendedName>
        <fullName evidence="5">ATPase</fullName>
    </recommendedName>
</protein>
<feature type="domain" description="DUF234" evidence="2">
    <location>
        <begin position="307"/>
        <end position="395"/>
    </location>
</feature>
<dbReference type="InterPro" id="IPR027417">
    <property type="entry name" value="P-loop_NTPase"/>
</dbReference>
<dbReference type="InterPro" id="IPR011579">
    <property type="entry name" value="ATPase_dom"/>
</dbReference>